<dbReference type="Proteomes" id="UP000033774">
    <property type="component" value="Unassembled WGS sequence"/>
</dbReference>
<dbReference type="Gene3D" id="3.90.550.10">
    <property type="entry name" value="Spore Coat Polysaccharide Biosynthesis Protein SpsA, Chain A"/>
    <property type="match status" value="1"/>
</dbReference>
<name>A0A0F3IZ36_9PROT</name>
<accession>A0A0F3IZ36</accession>
<protein>
    <recommendedName>
        <fullName evidence="1">Glycosyltransferase 2-like domain-containing protein</fullName>
    </recommendedName>
</protein>
<evidence type="ECO:0000259" key="1">
    <source>
        <dbReference type="Pfam" id="PF00535"/>
    </source>
</evidence>
<dbReference type="PANTHER" id="PTHR22916">
    <property type="entry name" value="GLYCOSYLTRANSFERASE"/>
    <property type="match status" value="1"/>
</dbReference>
<comment type="caution">
    <text evidence="2">The sequence shown here is derived from an EMBL/GenBank/DDBJ whole genome shotgun (WGS) entry which is preliminary data.</text>
</comment>
<feature type="domain" description="Glycosyltransferase 2-like" evidence="1">
    <location>
        <begin position="353"/>
        <end position="470"/>
    </location>
</feature>
<dbReference type="PATRIC" id="fig|552518.3.peg.2219"/>
<dbReference type="GO" id="GO:0016758">
    <property type="term" value="F:hexosyltransferase activity"/>
    <property type="evidence" value="ECO:0007669"/>
    <property type="project" value="UniProtKB-ARBA"/>
</dbReference>
<gene>
    <name evidence="2" type="ORF">VZ95_02090</name>
</gene>
<dbReference type="CDD" id="cd00761">
    <property type="entry name" value="Glyco_tranf_GTA_type"/>
    <property type="match status" value="1"/>
</dbReference>
<keyword evidence="3" id="KW-1185">Reference proteome</keyword>
<reference evidence="2 3" key="1">
    <citation type="submission" date="2015-03" db="EMBL/GenBank/DDBJ databases">
        <title>Draft genome sequence of Elstera litoralis.</title>
        <authorList>
            <person name="Rahalkar M.C."/>
            <person name="Dhakephalkar P.K."/>
            <person name="Pore S.D."/>
            <person name="Arora P."/>
            <person name="Kapse N.G."/>
            <person name="Pandit P.S."/>
        </authorList>
    </citation>
    <scope>NUCLEOTIDE SEQUENCE [LARGE SCALE GENOMIC DNA]</scope>
    <source>
        <strain evidence="2 3">Dia-1</strain>
    </source>
</reference>
<evidence type="ECO:0000313" key="3">
    <source>
        <dbReference type="Proteomes" id="UP000033774"/>
    </source>
</evidence>
<dbReference type="PANTHER" id="PTHR22916:SF3">
    <property type="entry name" value="UDP-GLCNAC:BETAGAL BETA-1,3-N-ACETYLGLUCOSAMINYLTRANSFERASE-LIKE PROTEIN 1"/>
    <property type="match status" value="1"/>
</dbReference>
<dbReference type="AlphaFoldDB" id="A0A0F3IZ36"/>
<dbReference type="RefSeq" id="WP_045774406.1">
    <property type="nucleotide sequence ID" value="NZ_LAJY01000033.1"/>
</dbReference>
<dbReference type="InterPro" id="IPR001173">
    <property type="entry name" value="Glyco_trans_2-like"/>
</dbReference>
<proteinExistence type="predicted"/>
<dbReference type="SUPFAM" id="SSF53448">
    <property type="entry name" value="Nucleotide-diphospho-sugar transferases"/>
    <property type="match status" value="1"/>
</dbReference>
<dbReference type="Pfam" id="PF00535">
    <property type="entry name" value="Glycos_transf_2"/>
    <property type="match status" value="1"/>
</dbReference>
<dbReference type="OrthoDB" id="174925at2"/>
<organism evidence="2 3">
    <name type="scientific">Elstera litoralis</name>
    <dbReference type="NCBI Taxonomy" id="552518"/>
    <lineage>
        <taxon>Bacteria</taxon>
        <taxon>Pseudomonadati</taxon>
        <taxon>Pseudomonadota</taxon>
        <taxon>Alphaproteobacteria</taxon>
        <taxon>Rhodospirillales</taxon>
        <taxon>Rhodospirillaceae</taxon>
        <taxon>Elstera</taxon>
    </lineage>
</organism>
<sequence>MTNLPPASATAIRPALVLAPSARADLDDLQLLAARAYLDGLRRLKAAEPEVLLCDPDGQFPADAARRLGLDGPLRAVIVGGLPPIDPEICRPATPLMVRAMQVLEWARREAIDEVITVDLSGCGAYLALALRQGLIARPLRLTLIETGGAQAFDRHGFRYPDHADIALYHLAAEAARGASRRLCPRVTEAGAPPAFLPTRLLILLADPGLIELDWLERLLPRLAGTEALKEIIFARPGAGLTAAQKAKAVAIAARQGWASRFIASEGARPELSGPVLALIVSETGGGDLLCHLAAAWAMPFVRAVKSPSLTAAQIEAALTAPPPVLAPIWSAELTPLPAAPAPDQMSDTPRVSVCLVTFNRPALLLEAVASLEAQTAPGFEVILVDDGSTQQEALDTLDALESRFAARGWRLIRKQNGYLGAARNTAAALARGAYLLFMDDDNIAKPEMIARFLTAAETSGADILTSFNDCFYDTQRDAAGAVRPQTIMRRLFLGSAPRLGLVLEYYRRCQCPGAPPGV</sequence>
<dbReference type="InterPro" id="IPR029044">
    <property type="entry name" value="Nucleotide-diphossugar_trans"/>
</dbReference>
<dbReference type="EMBL" id="LAJY01000033">
    <property type="protein sequence ID" value="KJV10864.1"/>
    <property type="molecule type" value="Genomic_DNA"/>
</dbReference>
<evidence type="ECO:0000313" key="2">
    <source>
        <dbReference type="EMBL" id="KJV10864.1"/>
    </source>
</evidence>